<dbReference type="EMBL" id="CM010629">
    <property type="protein sequence ID" value="RID73321.1"/>
    <property type="molecule type" value="Genomic_DNA"/>
</dbReference>
<reference evidence="2 3" key="1">
    <citation type="submission" date="2018-06" db="EMBL/GenBank/DDBJ databases">
        <title>WGS assembly of Brassica rapa FPsc.</title>
        <authorList>
            <person name="Bowman J."/>
            <person name="Kohchi T."/>
            <person name="Yamato K."/>
            <person name="Jenkins J."/>
            <person name="Shu S."/>
            <person name="Ishizaki K."/>
            <person name="Yamaoka S."/>
            <person name="Nishihama R."/>
            <person name="Nakamura Y."/>
            <person name="Berger F."/>
            <person name="Adam C."/>
            <person name="Aki S."/>
            <person name="Althoff F."/>
            <person name="Araki T."/>
            <person name="Arteaga-Vazquez M."/>
            <person name="Balasubrmanian S."/>
            <person name="Bauer D."/>
            <person name="Boehm C."/>
            <person name="Briginshaw L."/>
            <person name="Caballero-Perez J."/>
            <person name="Catarino B."/>
            <person name="Chen F."/>
            <person name="Chiyoda S."/>
            <person name="Chovatia M."/>
            <person name="Davies K."/>
            <person name="Delmans M."/>
            <person name="Demura T."/>
            <person name="Dierschke T."/>
            <person name="Dolan L."/>
            <person name="Dorantes-Acosta A."/>
            <person name="Eklund D."/>
            <person name="Florent S."/>
            <person name="Flores-Sandoval E."/>
            <person name="Fujiyama A."/>
            <person name="Fukuzawa H."/>
            <person name="Galik B."/>
            <person name="Grimanelli D."/>
            <person name="Grimwood J."/>
            <person name="Grossniklaus U."/>
            <person name="Hamada T."/>
            <person name="Haseloff J."/>
            <person name="Hetherington A."/>
            <person name="Higo A."/>
            <person name="Hirakawa Y."/>
            <person name="Hundley H."/>
            <person name="Ikeda Y."/>
            <person name="Inoue K."/>
            <person name="Inoue S."/>
            <person name="Ishida S."/>
            <person name="Jia Q."/>
            <person name="Kakita M."/>
            <person name="Kanazawa T."/>
            <person name="Kawai Y."/>
            <person name="Kawashima T."/>
            <person name="Kennedy M."/>
            <person name="Kinose K."/>
            <person name="Kinoshita T."/>
            <person name="Kohara Y."/>
            <person name="Koide E."/>
            <person name="Komatsu K."/>
            <person name="Kopischke S."/>
            <person name="Kubo M."/>
            <person name="Kyozuka J."/>
            <person name="Lagercrantz U."/>
            <person name="Lin S."/>
            <person name="Lindquist E."/>
            <person name="Lipzen A."/>
            <person name="Lu C."/>
            <person name="Luna E."/>
            <person name="Martienssen R."/>
            <person name="Minamino N."/>
            <person name="Mizutani M."/>
            <person name="Mizutani M."/>
            <person name="Mochizuki N."/>
            <person name="Monte I."/>
            <person name="Mosher R."/>
            <person name="Nagasaki H."/>
            <person name="Nakagami H."/>
            <person name="Naramoto S."/>
            <person name="Nishitani K."/>
            <person name="Ohtani M."/>
            <person name="Okamoto T."/>
            <person name="Okumura M."/>
            <person name="Phillips J."/>
            <person name="Pollak B."/>
            <person name="Reinders A."/>
            <person name="Roevekamp M."/>
            <person name="Sano R."/>
            <person name="Sawa S."/>
            <person name="Schmid M."/>
            <person name="Shirakawa M."/>
            <person name="Solano R."/>
            <person name="Spunde A."/>
            <person name="Suetsugu N."/>
            <person name="Sugano S."/>
            <person name="Sugiyama A."/>
            <person name="Sun R."/>
            <person name="Suzuki Y."/>
            <person name="Takenaka M."/>
            <person name="Takezawa D."/>
            <person name="Tomogane H."/>
            <person name="Tsuzuki M."/>
            <person name="Ueda T."/>
            <person name="Umeda M."/>
            <person name="Ward J."/>
            <person name="Watanabe Y."/>
            <person name="Yazaki K."/>
            <person name="Yokoyama R."/>
            <person name="Yoshitake Y."/>
            <person name="Yotsui I."/>
            <person name="Zachgo S."/>
            <person name="Schmutz J."/>
        </authorList>
    </citation>
    <scope>NUCLEOTIDE SEQUENCE [LARGE SCALE GENOMIC DNA]</scope>
    <source>
        <strain evidence="3">cv. B-3</strain>
    </source>
</reference>
<name>A0A398A679_BRACM</name>
<accession>A0A398A679</accession>
<evidence type="ECO:0000256" key="1">
    <source>
        <dbReference type="SAM" id="MobiDB-lite"/>
    </source>
</evidence>
<dbReference type="AlphaFoldDB" id="A0A398A679"/>
<evidence type="ECO:0000313" key="2">
    <source>
        <dbReference type="EMBL" id="RID73321.1"/>
    </source>
</evidence>
<feature type="compositionally biased region" description="Basic residues" evidence="1">
    <location>
        <begin position="61"/>
        <end position="70"/>
    </location>
</feature>
<proteinExistence type="predicted"/>
<gene>
    <name evidence="2" type="ORF">BRARA_B00477</name>
</gene>
<protein>
    <submittedName>
        <fullName evidence="2">Uncharacterized protein</fullName>
    </submittedName>
</protein>
<evidence type="ECO:0000313" key="3">
    <source>
        <dbReference type="Proteomes" id="UP000264353"/>
    </source>
</evidence>
<feature type="region of interest" description="Disordered" evidence="1">
    <location>
        <begin position="1"/>
        <end position="86"/>
    </location>
</feature>
<organism evidence="2 3">
    <name type="scientific">Brassica campestris</name>
    <name type="common">Field mustard</name>
    <dbReference type="NCBI Taxonomy" id="3711"/>
    <lineage>
        <taxon>Eukaryota</taxon>
        <taxon>Viridiplantae</taxon>
        <taxon>Streptophyta</taxon>
        <taxon>Embryophyta</taxon>
        <taxon>Tracheophyta</taxon>
        <taxon>Spermatophyta</taxon>
        <taxon>Magnoliopsida</taxon>
        <taxon>eudicotyledons</taxon>
        <taxon>Gunneridae</taxon>
        <taxon>Pentapetalae</taxon>
        <taxon>rosids</taxon>
        <taxon>malvids</taxon>
        <taxon>Brassicales</taxon>
        <taxon>Brassicaceae</taxon>
        <taxon>Brassiceae</taxon>
        <taxon>Brassica</taxon>
    </lineage>
</organism>
<dbReference type="Proteomes" id="UP000264353">
    <property type="component" value="Chromosome A2"/>
</dbReference>
<feature type="compositionally biased region" description="Basic and acidic residues" evidence="1">
    <location>
        <begin position="8"/>
        <end position="37"/>
    </location>
</feature>
<sequence>MNKARTKLGKDQTLRDNDKDGDNTMKQREKPNQEAKRCMQLSQPPSSEKPTDFSKRSGSTKLHHKQRTNQKKSPAPVLRKPPEPATVEMINGNFLFREMLEQ</sequence>